<dbReference type="CDD" id="cd00159">
    <property type="entry name" value="RhoGAP"/>
    <property type="match status" value="1"/>
</dbReference>
<dbReference type="GO" id="GO:0005096">
    <property type="term" value="F:GTPase activator activity"/>
    <property type="evidence" value="ECO:0007669"/>
    <property type="project" value="UniProtKB-KW"/>
</dbReference>
<evidence type="ECO:0000259" key="6">
    <source>
        <dbReference type="PROSITE" id="PS50023"/>
    </source>
</evidence>
<keyword evidence="3 4" id="KW-0862">Zinc</keyword>
<dbReference type="EMBL" id="PDNB01000077">
    <property type="protein sequence ID" value="PGH11106.1"/>
    <property type="molecule type" value="Genomic_DNA"/>
</dbReference>
<dbReference type="OrthoDB" id="79452at2759"/>
<dbReference type="Pfam" id="PF00412">
    <property type="entry name" value="LIM"/>
    <property type="match status" value="1"/>
</dbReference>
<dbReference type="InterPro" id="IPR008936">
    <property type="entry name" value="Rho_GTPase_activation_prot"/>
</dbReference>
<evidence type="ECO:0000259" key="7">
    <source>
        <dbReference type="PROSITE" id="PS50238"/>
    </source>
</evidence>
<dbReference type="PANTHER" id="PTHR23176">
    <property type="entry name" value="RHO/RAC/CDC GTPASE-ACTIVATING PROTEIN"/>
    <property type="match status" value="1"/>
</dbReference>
<feature type="compositionally biased region" description="Low complexity" evidence="5">
    <location>
        <begin position="476"/>
        <end position="502"/>
    </location>
</feature>
<dbReference type="FunFam" id="1.10.555.10:FF:000043">
    <property type="entry name" value="Rho GTPase activator Rga"/>
    <property type="match status" value="1"/>
</dbReference>
<keyword evidence="4" id="KW-0440">LIM domain</keyword>
<feature type="compositionally biased region" description="Polar residues" evidence="5">
    <location>
        <begin position="519"/>
        <end position="534"/>
    </location>
</feature>
<dbReference type="Pfam" id="PF00620">
    <property type="entry name" value="RhoGAP"/>
    <property type="match status" value="1"/>
</dbReference>
<sequence length="1188" mass="130657">MESPTGNPESPLDLDDVPYPCQGCGEILEEGKAFELAGKRWHIDCFRCNTCGTFLDSDANLLLLGDGSLICNNCTYSCSSCSNKIEDLAILTGDQAFCANCFKCRNCKRKIENLRYARTSQGIFCMDCHESLMARRRKRSARGQRQKVPNVQLDKSLPSLPPTIDSNNGAPDLGTPSSDPYSDTPTELPSRAMSEERRSSSKNNKNVGSPEPQPVNQDNLILPSSTYKSNRHSAISHKSATSGGEEFLIPVAFDPTPTEHHSPQPTSETSNGAPRDYFGQRSTRDSSQKQPVDRHGYQQGPSPSGASSEQPSPYQDKRRPELDSHKRQNSTANSSVSTLATPFSSNDKVGKQNIGQKTSAPGADVQDHVDKFKLQDVPKGRRSGGSGGLSRSDISATPRAESPASDDIAMSPPPRDVSRIANQKTGVSEPNGATSRFSQEPLSNENGSTDSSRPGMQYPPKRGDSLNQTVQRKEVTSTTKATPSTTSTANDATASSSSIFSSTPAEKLTSGKGSKETEQSMSKRTSDNTTSTQLPHRRTPSKTLDHRRNHSRNESANTLPSDSHRETDIGGSPMLRYSAAGDFSLDEDMARILGTDELQQESFLKRMSNSVKHGRSFSDKGARLSKDQKWPKSPSTGNNFANDVGSPSTNSPENQEDVTWYKNELRRERQKLIEKDQRISELEASLNAAANIKQVNTELREKRSTMVFLDAQKEIVLRELEVLTEHIAAEKSSNAPLDLAKVSNAALRDFAEAVQRLKDSFAPQIEELIQKRNDVLEELSNLGRMKDKSFQEFEQLSLKNSQLAELNNQLVHQIQGLYKANSNAGGEGVRQAPNGLGIYSHQKDKSIASLDGRELRGSNDLQASTSHANSEEADQATVLQGPQVVSIRKGQVRKFNWKKGGQHVAKGVTKGLKGAFNYAEGKYQQRDGQFTETAPYGSISSQGGGDGPARGQTQEPTRQGFGFFGNQKSKPPMFKAQSNDSTPGLSEVNNDALFGSELEHRIEVEKCVIPGIVTRCIEEVELRGMDCEGIYRKSGGSSQVQVIRDGFEKSPDYDISDPDLDIHAVTSALKQYFRKLPTPLITYDVYDKLLDATGITPVSTRVEVMRRGLQGLPNAHRDVLEFLIFHLRRVVEREKENLMTSLNVAVVFAPTILRPESLSREMSDVQKKNEALQFLVDNCQEIFMGMQE</sequence>
<feature type="region of interest" description="Disordered" evidence="5">
    <location>
        <begin position="609"/>
        <end position="657"/>
    </location>
</feature>
<evidence type="ECO:0000256" key="3">
    <source>
        <dbReference type="ARBA" id="ARBA00022833"/>
    </source>
</evidence>
<feature type="compositionally biased region" description="Basic and acidic residues" evidence="5">
    <location>
        <begin position="365"/>
        <end position="379"/>
    </location>
</feature>
<feature type="compositionally biased region" description="Polar residues" evidence="5">
    <location>
        <begin position="420"/>
        <end position="454"/>
    </location>
</feature>
<dbReference type="GO" id="GO:0046872">
    <property type="term" value="F:metal ion binding"/>
    <property type="evidence" value="ECO:0007669"/>
    <property type="project" value="UniProtKB-KW"/>
</dbReference>
<feature type="region of interest" description="Disordered" evidence="5">
    <location>
        <begin position="859"/>
        <end position="878"/>
    </location>
</feature>
<evidence type="ECO:0000256" key="5">
    <source>
        <dbReference type="SAM" id="MobiDB-lite"/>
    </source>
</evidence>
<gene>
    <name evidence="8" type="ORF">AJ79_05051</name>
</gene>
<dbReference type="PROSITE" id="PS00478">
    <property type="entry name" value="LIM_DOMAIN_1"/>
    <property type="match status" value="1"/>
</dbReference>
<dbReference type="PANTHER" id="PTHR23176:SF128">
    <property type="entry name" value="RHO GTPASE-ACTIVATING PROTEIN RGD1"/>
    <property type="match status" value="1"/>
</dbReference>
<dbReference type="SMART" id="SM00132">
    <property type="entry name" value="LIM"/>
    <property type="match status" value="2"/>
</dbReference>
<feature type="domain" description="Rho-GAP" evidence="7">
    <location>
        <begin position="996"/>
        <end position="1183"/>
    </location>
</feature>
<feature type="compositionally biased region" description="Polar residues" evidence="5">
    <location>
        <begin position="164"/>
        <end position="187"/>
    </location>
</feature>
<proteinExistence type="predicted"/>
<feature type="compositionally biased region" description="Basic and acidic residues" evidence="5">
    <location>
        <begin position="315"/>
        <end position="326"/>
    </location>
</feature>
<dbReference type="SUPFAM" id="SSF48350">
    <property type="entry name" value="GTPase activation domain, GAP"/>
    <property type="match status" value="1"/>
</dbReference>
<feature type="compositionally biased region" description="Polar residues" evidence="5">
    <location>
        <begin position="263"/>
        <end position="272"/>
    </location>
</feature>
<accession>A0A2B7XPL2</accession>
<dbReference type="GO" id="GO:0005938">
    <property type="term" value="C:cell cortex"/>
    <property type="evidence" value="ECO:0007669"/>
    <property type="project" value="UniProtKB-ARBA"/>
</dbReference>
<dbReference type="Gene3D" id="1.10.555.10">
    <property type="entry name" value="Rho GTPase activation protein"/>
    <property type="match status" value="1"/>
</dbReference>
<dbReference type="AlphaFoldDB" id="A0A2B7XPL2"/>
<dbReference type="GO" id="GO:0007165">
    <property type="term" value="P:signal transduction"/>
    <property type="evidence" value="ECO:0007669"/>
    <property type="project" value="InterPro"/>
</dbReference>
<feature type="compositionally biased region" description="Basic and acidic residues" evidence="5">
    <location>
        <begin position="616"/>
        <end position="630"/>
    </location>
</feature>
<feature type="compositionally biased region" description="Basic and acidic residues" evidence="5">
    <location>
        <begin position="282"/>
        <end position="296"/>
    </location>
</feature>
<feature type="region of interest" description="Disordered" evidence="5">
    <location>
        <begin position="932"/>
        <end position="982"/>
    </location>
</feature>
<dbReference type="FunFam" id="2.10.110.10:FF:000044">
    <property type="entry name" value="Rho GTPase activator Rga"/>
    <property type="match status" value="1"/>
</dbReference>
<feature type="compositionally biased region" description="Polar residues" evidence="5">
    <location>
        <begin position="633"/>
        <end position="653"/>
    </location>
</feature>
<reference evidence="8 9" key="1">
    <citation type="submission" date="2017-10" db="EMBL/GenBank/DDBJ databases">
        <title>Comparative genomics in systemic dimorphic fungi from Ajellomycetaceae.</title>
        <authorList>
            <person name="Munoz J.F."/>
            <person name="Mcewen J.G."/>
            <person name="Clay O.K."/>
            <person name="Cuomo C.A."/>
        </authorList>
    </citation>
    <scope>NUCLEOTIDE SEQUENCE [LARGE SCALE GENOMIC DNA]</scope>
    <source>
        <strain evidence="8 9">UAMH5409</strain>
    </source>
</reference>
<dbReference type="Gene3D" id="2.10.110.10">
    <property type="entry name" value="Cysteine Rich Protein"/>
    <property type="match status" value="2"/>
</dbReference>
<evidence type="ECO:0000256" key="2">
    <source>
        <dbReference type="ARBA" id="ARBA00022723"/>
    </source>
</evidence>
<comment type="caution">
    <text evidence="8">The sequence shown here is derived from an EMBL/GenBank/DDBJ whole genome shotgun (WGS) entry which is preliminary data.</text>
</comment>
<dbReference type="PROSITE" id="PS50238">
    <property type="entry name" value="RHOGAP"/>
    <property type="match status" value="1"/>
</dbReference>
<dbReference type="InterPro" id="IPR050729">
    <property type="entry name" value="Rho-GAP"/>
</dbReference>
<feature type="compositionally biased region" description="Basic residues" evidence="5">
    <location>
        <begin position="535"/>
        <end position="550"/>
    </location>
</feature>
<evidence type="ECO:0000256" key="4">
    <source>
        <dbReference type="PROSITE-ProRule" id="PRU00125"/>
    </source>
</evidence>
<name>A0A2B7XPL2_9EURO</name>
<dbReference type="CDD" id="cd09395">
    <property type="entry name" value="LIM2_Rga"/>
    <property type="match status" value="1"/>
</dbReference>
<evidence type="ECO:0000313" key="8">
    <source>
        <dbReference type="EMBL" id="PGH11106.1"/>
    </source>
</evidence>
<keyword evidence="2 4" id="KW-0479">Metal-binding</keyword>
<feature type="compositionally biased region" description="Basic residues" evidence="5">
    <location>
        <begin position="136"/>
        <end position="145"/>
    </location>
</feature>
<keyword evidence="9" id="KW-1185">Reference proteome</keyword>
<dbReference type="Proteomes" id="UP000223968">
    <property type="component" value="Unassembled WGS sequence"/>
</dbReference>
<dbReference type="CDD" id="cd09394">
    <property type="entry name" value="LIM1_Rga"/>
    <property type="match status" value="1"/>
</dbReference>
<keyword evidence="1" id="KW-0343">GTPase activation</keyword>
<feature type="compositionally biased region" description="Polar residues" evidence="5">
    <location>
        <begin position="329"/>
        <end position="359"/>
    </location>
</feature>
<dbReference type="PROSITE" id="PS50023">
    <property type="entry name" value="LIM_DOMAIN_2"/>
    <property type="match status" value="1"/>
</dbReference>
<organism evidence="8 9">
    <name type="scientific">Helicocarpus griseus UAMH5409</name>
    <dbReference type="NCBI Taxonomy" id="1447875"/>
    <lineage>
        <taxon>Eukaryota</taxon>
        <taxon>Fungi</taxon>
        <taxon>Dikarya</taxon>
        <taxon>Ascomycota</taxon>
        <taxon>Pezizomycotina</taxon>
        <taxon>Eurotiomycetes</taxon>
        <taxon>Eurotiomycetidae</taxon>
        <taxon>Onygenales</taxon>
        <taxon>Ajellomycetaceae</taxon>
        <taxon>Helicocarpus</taxon>
    </lineage>
</organism>
<protein>
    <submittedName>
        <fullName evidence="8">Uncharacterized protein</fullName>
    </submittedName>
</protein>
<feature type="compositionally biased region" description="Polar residues" evidence="5">
    <location>
        <begin position="214"/>
        <end position="228"/>
    </location>
</feature>
<dbReference type="STRING" id="1447875.A0A2B7XPL2"/>
<feature type="compositionally biased region" description="Polar residues" evidence="5">
    <location>
        <begin position="859"/>
        <end position="868"/>
    </location>
</feature>
<dbReference type="SMART" id="SM00324">
    <property type="entry name" value="RhoGAP"/>
    <property type="match status" value="1"/>
</dbReference>
<feature type="compositionally biased region" description="Polar residues" evidence="5">
    <location>
        <begin position="299"/>
        <end position="313"/>
    </location>
</feature>
<feature type="region of interest" description="Disordered" evidence="5">
    <location>
        <begin position="136"/>
        <end position="573"/>
    </location>
</feature>
<dbReference type="InterPro" id="IPR001781">
    <property type="entry name" value="Znf_LIM"/>
</dbReference>
<feature type="domain" description="LIM zinc-binding" evidence="6">
    <location>
        <begin position="19"/>
        <end position="81"/>
    </location>
</feature>
<dbReference type="InterPro" id="IPR000198">
    <property type="entry name" value="RhoGAP_dom"/>
</dbReference>
<evidence type="ECO:0000313" key="9">
    <source>
        <dbReference type="Proteomes" id="UP000223968"/>
    </source>
</evidence>
<evidence type="ECO:0000256" key="1">
    <source>
        <dbReference type="ARBA" id="ARBA00022468"/>
    </source>
</evidence>